<reference evidence="2 3" key="1">
    <citation type="submission" date="2024-03" db="EMBL/GenBank/DDBJ databases">
        <title>The Acrasis kona genome and developmental transcriptomes reveal deep origins of eukaryotic multicellular pathways.</title>
        <authorList>
            <person name="Sheikh S."/>
            <person name="Fu C.-J."/>
            <person name="Brown M.W."/>
            <person name="Baldauf S.L."/>
        </authorList>
    </citation>
    <scope>NUCLEOTIDE SEQUENCE [LARGE SCALE GENOMIC DNA]</scope>
    <source>
        <strain evidence="2 3">ATCC MYA-3509</strain>
    </source>
</reference>
<feature type="transmembrane region" description="Helical" evidence="1">
    <location>
        <begin position="22"/>
        <end position="41"/>
    </location>
</feature>
<protein>
    <submittedName>
        <fullName evidence="2">Uncharacterized protein</fullName>
    </submittedName>
</protein>
<comment type="caution">
    <text evidence="2">The sequence shown here is derived from an EMBL/GenBank/DDBJ whole genome shotgun (WGS) entry which is preliminary data.</text>
</comment>
<keyword evidence="3" id="KW-1185">Reference proteome</keyword>
<dbReference type="AlphaFoldDB" id="A0AAW2YPW3"/>
<keyword evidence="1" id="KW-0472">Membrane</keyword>
<dbReference type="EMBL" id="JAOPGA020000556">
    <property type="protein sequence ID" value="KAL0479418.1"/>
    <property type="molecule type" value="Genomic_DNA"/>
</dbReference>
<proteinExistence type="predicted"/>
<name>A0AAW2YPW3_9EUKA</name>
<gene>
    <name evidence="2" type="ORF">AKO1_007684</name>
</gene>
<evidence type="ECO:0000313" key="3">
    <source>
        <dbReference type="Proteomes" id="UP001431209"/>
    </source>
</evidence>
<dbReference type="Proteomes" id="UP001431209">
    <property type="component" value="Unassembled WGS sequence"/>
</dbReference>
<accession>A0AAW2YPW3</accession>
<evidence type="ECO:0000256" key="1">
    <source>
        <dbReference type="SAM" id="Phobius"/>
    </source>
</evidence>
<keyword evidence="1" id="KW-0812">Transmembrane</keyword>
<evidence type="ECO:0000313" key="2">
    <source>
        <dbReference type="EMBL" id="KAL0479418.1"/>
    </source>
</evidence>
<keyword evidence="1" id="KW-1133">Transmembrane helix</keyword>
<organism evidence="2 3">
    <name type="scientific">Acrasis kona</name>
    <dbReference type="NCBI Taxonomy" id="1008807"/>
    <lineage>
        <taxon>Eukaryota</taxon>
        <taxon>Discoba</taxon>
        <taxon>Heterolobosea</taxon>
        <taxon>Tetramitia</taxon>
        <taxon>Eutetramitia</taxon>
        <taxon>Acrasidae</taxon>
        <taxon>Acrasis</taxon>
    </lineage>
</organism>
<feature type="transmembrane region" description="Helical" evidence="1">
    <location>
        <begin position="103"/>
        <end position="125"/>
    </location>
</feature>
<feature type="transmembrane region" description="Helical" evidence="1">
    <location>
        <begin position="62"/>
        <end position="83"/>
    </location>
</feature>
<sequence length="174" mass="19139">MDIIISCPGNQTVDELKHISPYFSMIGTSSYWLGQTAILIIEIVSSQRGIKRISENVPLRKWLVNISVSMQGVGQLFLGVSTFSGLISQYNFDCSEKSNEATIVAFFFLYLGYIVGVVGLFLYGIAHYKISTAVFDVVRPFTGYDSDDTTAQVPEEDLSISSVNSEIIGTPKPC</sequence>